<dbReference type="SUPFAM" id="SSF52833">
    <property type="entry name" value="Thioredoxin-like"/>
    <property type="match status" value="1"/>
</dbReference>
<dbReference type="InterPro" id="IPR051063">
    <property type="entry name" value="PDI"/>
</dbReference>
<sequence>MSSWALISPCSIVGWSTSSLRSSARDRKFSSASRKEVECGGLGRSSWKQGIHLPSTHYNEVLRVSRGDNRILKLDHRSVHILPEETNALQESVPEGKENEEENQQVNDINVEKQIEELTSSGSQLTSFHSYFGTPRTRRLLKNDVFAGVNEQNVSYKEVVGRLNSVGAEEFTQFGGYRIESYFSRSTGFSQSLENYRNLEAGGYGRLGKGGKECEGEDFSVSSLYLKGRRAPEKQQDGQCRWARRRLLSNCIPTIIFQKIALNFVFKHRVKTQFGGLNYNANVIVSNEGIRPLNPTLYSSNKSTNTKWIIKEMRELENYDRNYGSNPCSNSKRMSPSLRRLSVRGAGRSPIRLWMQADDDSSLPQSTLWRDMLTLLGLGAFVAFGTYVFTMSSRYLKFNPKNRFFSSAMRGPTPCSKQLCVAELTGLDFETSVSRKPTFVLFYAPWCSHCQQLGHTWKDLSWRLPKGGFDVQLAQIDAEKYGDVAEKYKVVKYPTLIFFKNGKTPENHIGPRDVDSLMSFIDENYNT</sequence>
<dbReference type="InterPro" id="IPR036249">
    <property type="entry name" value="Thioredoxin-like_sf"/>
</dbReference>
<accession>A0ABD1YUR8</accession>
<dbReference type="AlphaFoldDB" id="A0ABD1YUR8"/>
<feature type="domain" description="Thioredoxin" evidence="2">
    <location>
        <begin position="413"/>
        <end position="526"/>
    </location>
</feature>
<dbReference type="PANTHER" id="PTHR45672">
    <property type="entry name" value="PROTEIN DISULFIDE-ISOMERASE C17H9.14C-RELATED"/>
    <property type="match status" value="1"/>
</dbReference>
<evidence type="ECO:0000313" key="3">
    <source>
        <dbReference type="EMBL" id="KAL2634516.1"/>
    </source>
</evidence>
<feature type="transmembrane region" description="Helical" evidence="1">
    <location>
        <begin position="372"/>
        <end position="390"/>
    </location>
</feature>
<keyword evidence="4" id="KW-1185">Reference proteome</keyword>
<dbReference type="Proteomes" id="UP001605036">
    <property type="component" value="Unassembled WGS sequence"/>
</dbReference>
<keyword evidence="1" id="KW-0472">Membrane</keyword>
<name>A0ABD1YUR8_9MARC</name>
<dbReference type="PROSITE" id="PS51352">
    <property type="entry name" value="THIOREDOXIN_2"/>
    <property type="match status" value="1"/>
</dbReference>
<evidence type="ECO:0000313" key="4">
    <source>
        <dbReference type="Proteomes" id="UP001605036"/>
    </source>
</evidence>
<dbReference type="EMBL" id="JBHFFA010000003">
    <property type="protein sequence ID" value="KAL2634516.1"/>
    <property type="molecule type" value="Genomic_DNA"/>
</dbReference>
<dbReference type="CDD" id="cd02961">
    <property type="entry name" value="PDI_a_family"/>
    <property type="match status" value="1"/>
</dbReference>
<reference evidence="3 4" key="1">
    <citation type="submission" date="2024-09" db="EMBL/GenBank/DDBJ databases">
        <title>Chromosome-scale assembly of Riccia fluitans.</title>
        <authorList>
            <person name="Paukszto L."/>
            <person name="Sawicki J."/>
            <person name="Karawczyk K."/>
            <person name="Piernik-Szablinska J."/>
            <person name="Szczecinska M."/>
            <person name="Mazdziarz M."/>
        </authorList>
    </citation>
    <scope>NUCLEOTIDE SEQUENCE [LARGE SCALE GENOMIC DNA]</scope>
    <source>
        <strain evidence="3">Rf_01</strain>
        <tissue evidence="3">Aerial parts of the thallus</tissue>
    </source>
</reference>
<dbReference type="InterPro" id="IPR013766">
    <property type="entry name" value="Thioredoxin_domain"/>
</dbReference>
<evidence type="ECO:0000256" key="1">
    <source>
        <dbReference type="SAM" id="Phobius"/>
    </source>
</evidence>
<gene>
    <name evidence="3" type="ORF">R1flu_005995</name>
</gene>
<proteinExistence type="predicted"/>
<keyword evidence="1" id="KW-0812">Transmembrane</keyword>
<protein>
    <recommendedName>
        <fullName evidence="2">Thioredoxin domain-containing protein</fullName>
    </recommendedName>
</protein>
<comment type="caution">
    <text evidence="3">The sequence shown here is derived from an EMBL/GenBank/DDBJ whole genome shotgun (WGS) entry which is preliminary data.</text>
</comment>
<dbReference type="Pfam" id="PF00085">
    <property type="entry name" value="Thioredoxin"/>
    <property type="match status" value="1"/>
</dbReference>
<evidence type="ECO:0000259" key="2">
    <source>
        <dbReference type="PROSITE" id="PS51352"/>
    </source>
</evidence>
<keyword evidence="1" id="KW-1133">Transmembrane helix</keyword>
<dbReference type="PANTHER" id="PTHR45672:SF15">
    <property type="entry name" value="THIOREDOXIN DOMAIN-CONTAINING PROTEIN"/>
    <property type="match status" value="1"/>
</dbReference>
<organism evidence="3 4">
    <name type="scientific">Riccia fluitans</name>
    <dbReference type="NCBI Taxonomy" id="41844"/>
    <lineage>
        <taxon>Eukaryota</taxon>
        <taxon>Viridiplantae</taxon>
        <taxon>Streptophyta</taxon>
        <taxon>Embryophyta</taxon>
        <taxon>Marchantiophyta</taxon>
        <taxon>Marchantiopsida</taxon>
        <taxon>Marchantiidae</taxon>
        <taxon>Marchantiales</taxon>
        <taxon>Ricciaceae</taxon>
        <taxon>Riccia</taxon>
    </lineage>
</organism>
<dbReference type="Gene3D" id="3.40.30.10">
    <property type="entry name" value="Glutaredoxin"/>
    <property type="match status" value="1"/>
</dbReference>